<reference evidence="3" key="2">
    <citation type="submission" date="2013-07" db="EMBL/GenBank/DDBJ databases">
        <authorList>
            <consortium name="The Broad Institute Genome Sequencing Platform"/>
            <person name="Cuomo C."/>
            <person name="Litvintseva A."/>
            <person name="Chen Y."/>
            <person name="Heitman J."/>
            <person name="Sun S."/>
            <person name="Springer D."/>
            <person name="Dromer F."/>
            <person name="Young S.K."/>
            <person name="Zeng Q."/>
            <person name="Gargeya S."/>
            <person name="Fitzgerald M."/>
            <person name="Abouelleil A."/>
            <person name="Alvarado L."/>
            <person name="Berlin A.M."/>
            <person name="Chapman S.B."/>
            <person name="Dewar J."/>
            <person name="Goldberg J."/>
            <person name="Griggs A."/>
            <person name="Gujja S."/>
            <person name="Hansen M."/>
            <person name="Howarth C."/>
            <person name="Imamovic A."/>
            <person name="Larimer J."/>
            <person name="McCowan C."/>
            <person name="Murphy C."/>
            <person name="Pearson M."/>
            <person name="Priest M."/>
            <person name="Roberts A."/>
            <person name="Saif S."/>
            <person name="Shea T."/>
            <person name="Sykes S."/>
            <person name="Wortman J."/>
            <person name="Nusbaum C."/>
            <person name="Birren B."/>
        </authorList>
    </citation>
    <scope>NUCLEOTIDE SEQUENCE</scope>
    <source>
        <strain evidence="3">CBS 10117</strain>
    </source>
</reference>
<protein>
    <submittedName>
        <fullName evidence="2">Uncharacterized protein</fullName>
    </submittedName>
</protein>
<reference evidence="3" key="3">
    <citation type="submission" date="2024-02" db="EMBL/GenBank/DDBJ databases">
        <title>Comparative genomics of Cryptococcus and Kwoniella reveals pathogenesis evolution and contrasting modes of karyotype evolution via chromosome fusion or intercentromeric recombination.</title>
        <authorList>
            <person name="Coelho M.A."/>
            <person name="David-Palma M."/>
            <person name="Shea T."/>
            <person name="Bowers K."/>
            <person name="McGinley-Smith S."/>
            <person name="Mohammad A.W."/>
            <person name="Gnirke A."/>
            <person name="Yurkov A.M."/>
            <person name="Nowrousian M."/>
            <person name="Sun S."/>
            <person name="Cuomo C.A."/>
            <person name="Heitman J."/>
        </authorList>
    </citation>
    <scope>NUCLEOTIDE SEQUENCE</scope>
    <source>
        <strain evidence="3">CBS 10117</strain>
    </source>
</reference>
<accession>A0A1A5ZZ23</accession>
<gene>
    <name evidence="2" type="ORF">I303_06622</name>
    <name evidence="3" type="ORF">I303_107221</name>
</gene>
<reference evidence="2" key="1">
    <citation type="submission" date="2013-07" db="EMBL/GenBank/DDBJ databases">
        <title>The Genome Sequence of Cryptococcus dejecticola CBS10117.</title>
        <authorList>
            <consortium name="The Broad Institute Genome Sequencing Platform"/>
            <person name="Cuomo C."/>
            <person name="Litvintseva A."/>
            <person name="Chen Y."/>
            <person name="Heitman J."/>
            <person name="Sun S."/>
            <person name="Springer D."/>
            <person name="Dromer F."/>
            <person name="Young S.K."/>
            <person name="Zeng Q."/>
            <person name="Gargeya S."/>
            <person name="Fitzgerald M."/>
            <person name="Abouelleil A."/>
            <person name="Alvarado L."/>
            <person name="Berlin A.M."/>
            <person name="Chapman S.B."/>
            <person name="Dewar J."/>
            <person name="Goldberg J."/>
            <person name="Griggs A."/>
            <person name="Gujja S."/>
            <person name="Hansen M."/>
            <person name="Howarth C."/>
            <person name="Imamovic A."/>
            <person name="Larimer J."/>
            <person name="McCowan C."/>
            <person name="Murphy C."/>
            <person name="Pearson M."/>
            <person name="Priest M."/>
            <person name="Roberts A."/>
            <person name="Saif S."/>
            <person name="Shea T."/>
            <person name="Sykes S."/>
            <person name="Wortman J."/>
            <person name="Nusbaum C."/>
            <person name="Birren B."/>
        </authorList>
    </citation>
    <scope>NUCLEOTIDE SEQUENCE [LARGE SCALE GENOMIC DNA]</scope>
    <source>
        <strain evidence="2">CBS 10117</strain>
    </source>
</reference>
<feature type="compositionally biased region" description="Basic and acidic residues" evidence="1">
    <location>
        <begin position="67"/>
        <end position="78"/>
    </location>
</feature>
<dbReference type="RefSeq" id="XP_018260905.1">
    <property type="nucleotide sequence ID" value="XM_018409902.1"/>
</dbReference>
<dbReference type="EMBL" id="CP144538">
    <property type="protein sequence ID" value="WWC64610.1"/>
    <property type="molecule type" value="Genomic_DNA"/>
</dbReference>
<evidence type="ECO:0000256" key="1">
    <source>
        <dbReference type="SAM" id="MobiDB-lite"/>
    </source>
</evidence>
<dbReference type="GeneID" id="28970321"/>
<organism evidence="2">
    <name type="scientific">Kwoniella dejecticola CBS 10117</name>
    <dbReference type="NCBI Taxonomy" id="1296121"/>
    <lineage>
        <taxon>Eukaryota</taxon>
        <taxon>Fungi</taxon>
        <taxon>Dikarya</taxon>
        <taxon>Basidiomycota</taxon>
        <taxon>Agaricomycotina</taxon>
        <taxon>Tremellomycetes</taxon>
        <taxon>Tremellales</taxon>
        <taxon>Cryptococcaceae</taxon>
        <taxon>Kwoniella</taxon>
    </lineage>
</organism>
<evidence type="ECO:0000313" key="2">
    <source>
        <dbReference type="EMBL" id="OBR83063.1"/>
    </source>
</evidence>
<dbReference type="KEGG" id="kdj:28970321"/>
<dbReference type="Proteomes" id="UP000078595">
    <property type="component" value="Chromosome 9"/>
</dbReference>
<evidence type="ECO:0000313" key="4">
    <source>
        <dbReference type="Proteomes" id="UP000078595"/>
    </source>
</evidence>
<feature type="region of interest" description="Disordered" evidence="1">
    <location>
        <begin position="1"/>
        <end position="22"/>
    </location>
</feature>
<dbReference type="AlphaFoldDB" id="A0A1A5ZZ23"/>
<dbReference type="EMBL" id="KI894034">
    <property type="protein sequence ID" value="OBR83063.1"/>
    <property type="molecule type" value="Genomic_DNA"/>
</dbReference>
<keyword evidence="4" id="KW-1185">Reference proteome</keyword>
<feature type="region of interest" description="Disordered" evidence="1">
    <location>
        <begin position="124"/>
        <end position="143"/>
    </location>
</feature>
<name>A0A1A5ZZ23_9TREE</name>
<feature type="region of interest" description="Disordered" evidence="1">
    <location>
        <begin position="59"/>
        <end position="80"/>
    </location>
</feature>
<dbReference type="VEuPathDB" id="FungiDB:I303_06622"/>
<sequence>MPPMDDSVNEASSASRYVVTEHDSRELADCKRRAKKLSERIERITMSTRAWTDLIHEEQGIIDDPETSPKDRRDSERRLQKHQALLQGALDQWHAIAEELASLNSALDTEEEKANKLGALYLSEGYGSHDGEAGSYSGQGGYQ</sequence>
<evidence type="ECO:0000313" key="3">
    <source>
        <dbReference type="EMBL" id="WWC64610.1"/>
    </source>
</evidence>
<proteinExistence type="predicted"/>